<sequence length="180" mass="20324">MNTTTGHWEGGEFVTCGAGGYEIRLRYEIFDPCGFRSGQLKEIAWAFEVSDILEDGIISAKEVRRALARLGEDPSDKEFLKVMNIVDPNAHGTVDFQKFVKLMSHFDRSMLTENELINAFKIFDKDQSGSIDAIEMQDLMNKLGFKVSPLEAHELICEADDDQSGEVTYSEFVTKILENQ</sequence>
<dbReference type="PROSITE" id="PS00018">
    <property type="entry name" value="EF_HAND_1"/>
    <property type="match status" value="2"/>
</dbReference>
<evidence type="ECO:0000256" key="1">
    <source>
        <dbReference type="ARBA" id="ARBA00020786"/>
    </source>
</evidence>
<dbReference type="SUPFAM" id="SSF47473">
    <property type="entry name" value="EF-hand"/>
    <property type="match status" value="1"/>
</dbReference>
<keyword evidence="4" id="KW-0106">Calcium</keyword>
<evidence type="ECO:0000313" key="7">
    <source>
        <dbReference type="EMBL" id="CAD9412381.1"/>
    </source>
</evidence>
<dbReference type="EMBL" id="HBGQ01029919">
    <property type="protein sequence ID" value="CAD9412381.1"/>
    <property type="molecule type" value="Transcribed_RNA"/>
</dbReference>
<reference evidence="7" key="1">
    <citation type="submission" date="2021-01" db="EMBL/GenBank/DDBJ databases">
        <authorList>
            <person name="Corre E."/>
            <person name="Pelletier E."/>
            <person name="Niang G."/>
            <person name="Scheremetjew M."/>
            <person name="Finn R."/>
            <person name="Kale V."/>
            <person name="Holt S."/>
            <person name="Cochrane G."/>
            <person name="Meng A."/>
            <person name="Brown T."/>
            <person name="Cohen L."/>
        </authorList>
    </citation>
    <scope>NUCLEOTIDE SEQUENCE</scope>
    <source>
        <strain evidence="7">CCMP2222</strain>
    </source>
</reference>
<feature type="domain" description="EF-hand" evidence="6">
    <location>
        <begin position="74"/>
        <end position="109"/>
    </location>
</feature>
<dbReference type="InterPro" id="IPR050230">
    <property type="entry name" value="CALM/Myosin/TropC-like"/>
</dbReference>
<feature type="domain" description="EF-hand" evidence="6">
    <location>
        <begin position="111"/>
        <end position="146"/>
    </location>
</feature>
<dbReference type="Gene3D" id="1.10.238.10">
    <property type="entry name" value="EF-hand"/>
    <property type="match status" value="2"/>
</dbReference>
<dbReference type="InterPro" id="IPR018247">
    <property type="entry name" value="EF_Hand_1_Ca_BS"/>
</dbReference>
<evidence type="ECO:0000256" key="3">
    <source>
        <dbReference type="ARBA" id="ARBA00022737"/>
    </source>
</evidence>
<dbReference type="InterPro" id="IPR002048">
    <property type="entry name" value="EF_hand_dom"/>
</dbReference>
<protein>
    <recommendedName>
        <fullName evidence="1">Calmodulin</fullName>
    </recommendedName>
</protein>
<dbReference type="InterPro" id="IPR011992">
    <property type="entry name" value="EF-hand-dom_pair"/>
</dbReference>
<dbReference type="GO" id="GO:0016460">
    <property type="term" value="C:myosin II complex"/>
    <property type="evidence" value="ECO:0007669"/>
    <property type="project" value="TreeGrafter"/>
</dbReference>
<dbReference type="SMART" id="SM00054">
    <property type="entry name" value="EFh"/>
    <property type="match status" value="4"/>
</dbReference>
<dbReference type="PANTHER" id="PTHR23048">
    <property type="entry name" value="MYOSIN LIGHT CHAIN 1, 3"/>
    <property type="match status" value="1"/>
</dbReference>
<dbReference type="FunFam" id="1.10.238.10:FF:000001">
    <property type="entry name" value="Calmodulin 1"/>
    <property type="match status" value="1"/>
</dbReference>
<dbReference type="AlphaFoldDB" id="A0A7S2C0Y5"/>
<gene>
    <name evidence="7" type="ORF">AAND1436_LOCUS14760</name>
</gene>
<dbReference type="PANTHER" id="PTHR23048:SF0">
    <property type="entry name" value="CALMODULIN LIKE 3"/>
    <property type="match status" value="1"/>
</dbReference>
<dbReference type="PROSITE" id="PS50222">
    <property type="entry name" value="EF_HAND_2"/>
    <property type="match status" value="3"/>
</dbReference>
<proteinExistence type="predicted"/>
<keyword evidence="3" id="KW-0677">Repeat</keyword>
<evidence type="ECO:0000256" key="2">
    <source>
        <dbReference type="ARBA" id="ARBA00022723"/>
    </source>
</evidence>
<accession>A0A7S2C0Y5</accession>
<organism evidence="7">
    <name type="scientific">Alexandrium andersonii</name>
    <dbReference type="NCBI Taxonomy" id="327968"/>
    <lineage>
        <taxon>Eukaryota</taxon>
        <taxon>Sar</taxon>
        <taxon>Alveolata</taxon>
        <taxon>Dinophyceae</taxon>
        <taxon>Gonyaulacales</taxon>
        <taxon>Pyrocystaceae</taxon>
        <taxon>Alexandrium</taxon>
    </lineage>
</organism>
<evidence type="ECO:0000256" key="4">
    <source>
        <dbReference type="ARBA" id="ARBA00022837"/>
    </source>
</evidence>
<evidence type="ECO:0000256" key="5">
    <source>
        <dbReference type="ARBA" id="ARBA00022990"/>
    </source>
</evidence>
<name>A0A7S2C0Y5_9DINO</name>
<keyword evidence="2" id="KW-0479">Metal-binding</keyword>
<keyword evidence="5" id="KW-0007">Acetylation</keyword>
<dbReference type="Pfam" id="PF13499">
    <property type="entry name" value="EF-hand_7"/>
    <property type="match status" value="2"/>
</dbReference>
<dbReference type="GO" id="GO:0005509">
    <property type="term" value="F:calcium ion binding"/>
    <property type="evidence" value="ECO:0007669"/>
    <property type="project" value="InterPro"/>
</dbReference>
<evidence type="ECO:0000259" key="6">
    <source>
        <dbReference type="PROSITE" id="PS50222"/>
    </source>
</evidence>
<feature type="domain" description="EF-hand" evidence="6">
    <location>
        <begin position="38"/>
        <end position="73"/>
    </location>
</feature>